<sequence length="267" mass="29968">MTDLGGTSDAVAFVGEWHGPVVATAVHAGHELRPAIAEAMVLDEAERFREEDPFTDRLAAVVPDRVVTTRSRFEADLNRPRREAVYRTPDDCWGLDVWRDGDLSDELFEGSLATYDAFYDALAPRLDRLAERGPFVLLDVHSYNHRRDGADEPPAPVSENPEVNVGTGSLDHDLFGPLVERFMGDLRDASLGCGPMDARENVAFEGRNLAWWVHDRYPRVGCVLALEFKKTFMDEWTGELHDDRFRRAQQGLAAALPGLHDELARLR</sequence>
<protein>
    <recommendedName>
        <fullName evidence="3">N-formylglutamate amidohydrolase</fullName>
    </recommendedName>
</protein>
<dbReference type="InterPro" id="IPR007709">
    <property type="entry name" value="N-FG_amidohydro"/>
</dbReference>
<name>A0A7Y9H1S8_9ACTN</name>
<dbReference type="RefSeq" id="WP_218858167.1">
    <property type="nucleotide sequence ID" value="NZ_JACCBW010000001.1"/>
</dbReference>
<reference evidence="1 2" key="2">
    <citation type="submission" date="2020-08" db="EMBL/GenBank/DDBJ databases">
        <title>The Agave Microbiome: Exploring the role of microbial communities in plant adaptations to desert environments.</title>
        <authorList>
            <person name="Partida-Martinez L.P."/>
        </authorList>
    </citation>
    <scope>NUCLEOTIDE SEQUENCE [LARGE SCALE GENOMIC DNA]</scope>
    <source>
        <strain evidence="1 2">AT2.17</strain>
    </source>
</reference>
<gene>
    <name evidence="1" type="ORF">F4692_001272</name>
</gene>
<evidence type="ECO:0008006" key="3">
    <source>
        <dbReference type="Google" id="ProtNLM"/>
    </source>
</evidence>
<dbReference type="Pfam" id="PF05013">
    <property type="entry name" value="FGase"/>
    <property type="match status" value="1"/>
</dbReference>
<dbReference type="EMBL" id="JACCBW010000001">
    <property type="protein sequence ID" value="NYE36168.1"/>
    <property type="molecule type" value="Genomic_DNA"/>
</dbReference>
<dbReference type="SUPFAM" id="SSF53187">
    <property type="entry name" value="Zn-dependent exopeptidases"/>
    <property type="match status" value="1"/>
</dbReference>
<evidence type="ECO:0000313" key="1">
    <source>
        <dbReference type="EMBL" id="NYE36168.1"/>
    </source>
</evidence>
<reference evidence="1 2" key="1">
    <citation type="submission" date="2020-07" db="EMBL/GenBank/DDBJ databases">
        <authorList>
            <person name="Partida-Martinez L."/>
            <person name="Huntemann M."/>
            <person name="Clum A."/>
            <person name="Wang J."/>
            <person name="Palaniappan K."/>
            <person name="Ritter S."/>
            <person name="Chen I.-M."/>
            <person name="Stamatis D."/>
            <person name="Reddy T."/>
            <person name="O'Malley R."/>
            <person name="Daum C."/>
            <person name="Shapiro N."/>
            <person name="Ivanova N."/>
            <person name="Kyrpides N."/>
            <person name="Woyke T."/>
        </authorList>
    </citation>
    <scope>NUCLEOTIDE SEQUENCE [LARGE SCALE GENOMIC DNA]</scope>
    <source>
        <strain evidence="1 2">AT2.17</strain>
    </source>
</reference>
<evidence type="ECO:0000313" key="2">
    <source>
        <dbReference type="Proteomes" id="UP000549911"/>
    </source>
</evidence>
<dbReference type="Proteomes" id="UP000549911">
    <property type="component" value="Unassembled WGS sequence"/>
</dbReference>
<keyword evidence="2" id="KW-1185">Reference proteome</keyword>
<organism evidence="1 2">
    <name type="scientific">Nocardioides cavernae</name>
    <dbReference type="NCBI Taxonomy" id="1921566"/>
    <lineage>
        <taxon>Bacteria</taxon>
        <taxon>Bacillati</taxon>
        <taxon>Actinomycetota</taxon>
        <taxon>Actinomycetes</taxon>
        <taxon>Propionibacteriales</taxon>
        <taxon>Nocardioidaceae</taxon>
        <taxon>Nocardioides</taxon>
    </lineage>
</organism>
<dbReference type="Gene3D" id="3.40.630.40">
    <property type="entry name" value="Zn-dependent exopeptidases"/>
    <property type="match status" value="1"/>
</dbReference>
<dbReference type="AlphaFoldDB" id="A0A7Y9H1S8"/>
<proteinExistence type="predicted"/>
<accession>A0A7Y9H1S8</accession>
<comment type="caution">
    <text evidence="1">The sequence shown here is derived from an EMBL/GenBank/DDBJ whole genome shotgun (WGS) entry which is preliminary data.</text>
</comment>